<feature type="signal peptide" evidence="1">
    <location>
        <begin position="1"/>
        <end position="40"/>
    </location>
</feature>
<evidence type="ECO:0000256" key="1">
    <source>
        <dbReference type="SAM" id="SignalP"/>
    </source>
</evidence>
<dbReference type="Proteomes" id="UP000308652">
    <property type="component" value="Unassembled WGS sequence"/>
</dbReference>
<protein>
    <submittedName>
        <fullName evidence="2">Uncharacterized protein</fullName>
    </submittedName>
</protein>
<feature type="non-terminal residue" evidence="2">
    <location>
        <position position="1"/>
    </location>
</feature>
<dbReference type="EMBL" id="ML214090">
    <property type="protein sequence ID" value="TFK30988.1"/>
    <property type="molecule type" value="Genomic_DNA"/>
</dbReference>
<dbReference type="STRING" id="68775.A0A5C3LDW0"/>
<evidence type="ECO:0000313" key="3">
    <source>
        <dbReference type="Proteomes" id="UP000308652"/>
    </source>
</evidence>
<feature type="chain" id="PRO_5023077038" evidence="1">
    <location>
        <begin position="41"/>
        <end position="130"/>
    </location>
</feature>
<reference evidence="2 3" key="1">
    <citation type="journal article" date="2019" name="Nat. Ecol. Evol.">
        <title>Megaphylogeny resolves global patterns of mushroom evolution.</title>
        <authorList>
            <person name="Varga T."/>
            <person name="Krizsan K."/>
            <person name="Foldi C."/>
            <person name="Dima B."/>
            <person name="Sanchez-Garcia M."/>
            <person name="Sanchez-Ramirez S."/>
            <person name="Szollosi G.J."/>
            <person name="Szarkandi J.G."/>
            <person name="Papp V."/>
            <person name="Albert L."/>
            <person name="Andreopoulos W."/>
            <person name="Angelini C."/>
            <person name="Antonin V."/>
            <person name="Barry K.W."/>
            <person name="Bougher N.L."/>
            <person name="Buchanan P."/>
            <person name="Buyck B."/>
            <person name="Bense V."/>
            <person name="Catcheside P."/>
            <person name="Chovatia M."/>
            <person name="Cooper J."/>
            <person name="Damon W."/>
            <person name="Desjardin D."/>
            <person name="Finy P."/>
            <person name="Geml J."/>
            <person name="Haridas S."/>
            <person name="Hughes K."/>
            <person name="Justo A."/>
            <person name="Karasinski D."/>
            <person name="Kautmanova I."/>
            <person name="Kiss B."/>
            <person name="Kocsube S."/>
            <person name="Kotiranta H."/>
            <person name="LaButti K.M."/>
            <person name="Lechner B.E."/>
            <person name="Liimatainen K."/>
            <person name="Lipzen A."/>
            <person name="Lukacs Z."/>
            <person name="Mihaltcheva S."/>
            <person name="Morgado L.N."/>
            <person name="Niskanen T."/>
            <person name="Noordeloos M.E."/>
            <person name="Ohm R.A."/>
            <person name="Ortiz-Santana B."/>
            <person name="Ovrebo C."/>
            <person name="Racz N."/>
            <person name="Riley R."/>
            <person name="Savchenko A."/>
            <person name="Shiryaev A."/>
            <person name="Soop K."/>
            <person name="Spirin V."/>
            <person name="Szebenyi C."/>
            <person name="Tomsovsky M."/>
            <person name="Tulloss R.E."/>
            <person name="Uehling J."/>
            <person name="Grigoriev I.V."/>
            <person name="Vagvolgyi C."/>
            <person name="Papp T."/>
            <person name="Martin F.M."/>
            <person name="Miettinen O."/>
            <person name="Hibbett D.S."/>
            <person name="Nagy L.G."/>
        </authorList>
    </citation>
    <scope>NUCLEOTIDE SEQUENCE [LARGE SCALE GENOMIC DNA]</scope>
    <source>
        <strain evidence="2 3">CBS 166.37</strain>
    </source>
</reference>
<dbReference type="OrthoDB" id="3061825at2759"/>
<organism evidence="2 3">
    <name type="scientific">Crucibulum laeve</name>
    <dbReference type="NCBI Taxonomy" id="68775"/>
    <lineage>
        <taxon>Eukaryota</taxon>
        <taxon>Fungi</taxon>
        <taxon>Dikarya</taxon>
        <taxon>Basidiomycota</taxon>
        <taxon>Agaricomycotina</taxon>
        <taxon>Agaricomycetes</taxon>
        <taxon>Agaricomycetidae</taxon>
        <taxon>Agaricales</taxon>
        <taxon>Agaricineae</taxon>
        <taxon>Nidulariaceae</taxon>
        <taxon>Crucibulum</taxon>
    </lineage>
</organism>
<gene>
    <name evidence="2" type="ORF">BDQ12DRAFT_619788</name>
</gene>
<dbReference type="AlphaFoldDB" id="A0A5C3LDW0"/>
<keyword evidence="1" id="KW-0732">Signal</keyword>
<accession>A0A5C3LDW0</accession>
<proteinExistence type="predicted"/>
<keyword evidence="3" id="KW-1185">Reference proteome</keyword>
<name>A0A5C3LDW0_9AGAR</name>
<sequence>LMAAIIWLVLLKPSQYIAFSSMLTRIQVFVLISNMPVVSASSPPMTFPDIPFYLFNDFIQNNFSSKISLSTALTVLFTLTQNTDFLSLHVRQQHPMLSHEHNFVLTAWMQNLFLALQEHFGDRFIILFKK</sequence>
<evidence type="ECO:0000313" key="2">
    <source>
        <dbReference type="EMBL" id="TFK30988.1"/>
    </source>
</evidence>